<dbReference type="Pfam" id="PF12872">
    <property type="entry name" value="OST-HTH"/>
    <property type="match status" value="3"/>
</dbReference>
<dbReference type="InterPro" id="IPR050621">
    <property type="entry name" value="Tudor_domain_containing"/>
</dbReference>
<comment type="subcellular location">
    <subcellularLocation>
        <location evidence="1">Cytoplasm</location>
    </subcellularLocation>
</comment>
<name>A0A2K9QL92_MONAL</name>
<evidence type="ECO:0000256" key="3">
    <source>
        <dbReference type="ARBA" id="ARBA00013420"/>
    </source>
</evidence>
<accession>A0A2K9QL92</accession>
<dbReference type="Gene3D" id="2.40.50.90">
    <property type="match status" value="1"/>
</dbReference>
<dbReference type="InterPro" id="IPR041966">
    <property type="entry name" value="LOTUS-like"/>
</dbReference>
<protein>
    <recommendedName>
        <fullName evidence="3">Tudor domain-containing protein 5</fullName>
    </recommendedName>
</protein>
<keyword evidence="7" id="KW-0221">Differentiation</keyword>
<dbReference type="Gene3D" id="3.30.420.610">
    <property type="entry name" value="LOTUS domain-like"/>
    <property type="match status" value="3"/>
</dbReference>
<evidence type="ECO:0000256" key="5">
    <source>
        <dbReference type="ARBA" id="ARBA00022490"/>
    </source>
</evidence>
<evidence type="ECO:0000256" key="1">
    <source>
        <dbReference type="ARBA" id="ARBA00004496"/>
    </source>
</evidence>
<feature type="compositionally biased region" description="Polar residues" evidence="9">
    <location>
        <begin position="857"/>
        <end position="882"/>
    </location>
</feature>
<evidence type="ECO:0000256" key="2">
    <source>
        <dbReference type="ARBA" id="ARBA00010384"/>
    </source>
</evidence>
<organism evidence="11">
    <name type="scientific">Monopterus albus</name>
    <name type="common">Swamp eel</name>
    <dbReference type="NCBI Taxonomy" id="43700"/>
    <lineage>
        <taxon>Eukaryota</taxon>
        <taxon>Metazoa</taxon>
        <taxon>Chordata</taxon>
        <taxon>Craniata</taxon>
        <taxon>Vertebrata</taxon>
        <taxon>Euteleostomi</taxon>
        <taxon>Actinopterygii</taxon>
        <taxon>Neopterygii</taxon>
        <taxon>Teleostei</taxon>
        <taxon>Neoteleostei</taxon>
        <taxon>Acanthomorphata</taxon>
        <taxon>Anabantaria</taxon>
        <taxon>Synbranchiformes</taxon>
        <taxon>Synbranchidae</taxon>
        <taxon>Monopterus</taxon>
    </lineage>
</organism>
<dbReference type="PANTHER" id="PTHR22948">
    <property type="entry name" value="TUDOR DOMAIN CONTAINING PROTEIN"/>
    <property type="match status" value="1"/>
</dbReference>
<keyword evidence="5" id="KW-0963">Cytoplasm</keyword>
<dbReference type="SUPFAM" id="SSF63748">
    <property type="entry name" value="Tudor/PWWP/MBT"/>
    <property type="match status" value="1"/>
</dbReference>
<evidence type="ECO:0000256" key="7">
    <source>
        <dbReference type="ARBA" id="ARBA00022782"/>
    </source>
</evidence>
<feature type="region of interest" description="Disordered" evidence="9">
    <location>
        <begin position="856"/>
        <end position="882"/>
    </location>
</feature>
<evidence type="ECO:0000256" key="9">
    <source>
        <dbReference type="SAM" id="MobiDB-lite"/>
    </source>
</evidence>
<dbReference type="InterPro" id="IPR025605">
    <property type="entry name" value="OST-HTH/LOTUS_dom"/>
</dbReference>
<keyword evidence="6" id="KW-0677">Repeat</keyword>
<dbReference type="EMBL" id="KY421596">
    <property type="protein sequence ID" value="AUR33453.1"/>
    <property type="molecule type" value="mRNA"/>
</dbReference>
<dbReference type="AlphaFoldDB" id="A0A2K9QL92"/>
<feature type="compositionally biased region" description="Polar residues" evidence="9">
    <location>
        <begin position="307"/>
        <end position="321"/>
    </location>
</feature>
<dbReference type="GO" id="GO:0005737">
    <property type="term" value="C:cytoplasm"/>
    <property type="evidence" value="ECO:0007669"/>
    <property type="project" value="UniProtKB-SubCell"/>
</dbReference>
<evidence type="ECO:0000256" key="6">
    <source>
        <dbReference type="ARBA" id="ARBA00022737"/>
    </source>
</evidence>
<comment type="similarity">
    <text evidence="2">Belongs to the TDRD5 family.</text>
</comment>
<evidence type="ECO:0000259" key="10">
    <source>
        <dbReference type="PROSITE" id="PS51644"/>
    </source>
</evidence>
<dbReference type="PANTHER" id="PTHR22948:SF19">
    <property type="entry name" value="TUDOR DOMAIN-CONTAINING PROTEIN 5"/>
    <property type="match status" value="1"/>
</dbReference>
<dbReference type="InterPro" id="IPR035437">
    <property type="entry name" value="SNase_OB-fold_sf"/>
</dbReference>
<dbReference type="PROSITE" id="PS51644">
    <property type="entry name" value="HTH_OST"/>
    <property type="match status" value="3"/>
</dbReference>
<feature type="compositionally biased region" description="Polar residues" evidence="9">
    <location>
        <begin position="351"/>
        <end position="365"/>
    </location>
</feature>
<keyword evidence="8" id="KW-0744">Spermatogenesis</keyword>
<proteinExistence type="evidence at transcript level"/>
<feature type="domain" description="HTH OST-type" evidence="10">
    <location>
        <begin position="223"/>
        <end position="299"/>
    </location>
</feature>
<evidence type="ECO:0000256" key="8">
    <source>
        <dbReference type="ARBA" id="ARBA00022871"/>
    </source>
</evidence>
<feature type="domain" description="HTH OST-type" evidence="10">
    <location>
        <begin position="100"/>
        <end position="173"/>
    </location>
</feature>
<dbReference type="GO" id="GO:0030154">
    <property type="term" value="P:cell differentiation"/>
    <property type="evidence" value="ECO:0007669"/>
    <property type="project" value="UniProtKB-KW"/>
</dbReference>
<dbReference type="InterPro" id="IPR002999">
    <property type="entry name" value="Tudor"/>
</dbReference>
<feature type="region of interest" description="Disordered" evidence="9">
    <location>
        <begin position="305"/>
        <end position="366"/>
    </location>
</feature>
<dbReference type="Pfam" id="PF00567">
    <property type="entry name" value="TUDOR"/>
    <property type="match status" value="1"/>
</dbReference>
<evidence type="ECO:0000256" key="4">
    <source>
        <dbReference type="ARBA" id="ARBA00022473"/>
    </source>
</evidence>
<sequence length="882" mass="97885">MGDCICMNHGVQGGRMFGLGTSRIRLKHQQCLLFLLHLEIYSHSCSQLTKRDSTCCGSGWWCVTVKQAFVATLFLLLLGMDPLLHPGHNGRGGKMNQEEVLAKLKKDIRSLLMSSKMGLDPHQLRHDYEARVGHRLPLKLLGFRNVMDMVAQMPDVVSISFRADNSLFLTAVGDESTRNIGELLAKQRISKTNKKVKRGGVSYFSPYYCQNAPPVVLPRRGHAPPGLPVQLRSQLLILLSQGSLRLCELEASFLRCFGFPLRVQNYGFYSTGEMLTAAADLVVIQQSRLGSVVTLREHVLPKPLLMPSSSARTTGQKNSGLPITDEPVSKGPDTRAQTPAAPPAEDPAKQSLLNQPFTDTTQDPVSNELENDKTEMVEKNQEAEPDLCQEELHCPENVLKLEEQLYQRIVENGVAGIISQELKDKLQKVVGQSSGGLMVHDLPVEYKKLYAEDLPLQQNGFVSVTELVGAMSDTFHLKRAGGDGEHQWIVMNIQDSDGAQADSTETRNFGKRVKQPFIGHYSSCGESSWEKENTADHEELEATNNSKIQEMISERYSGVPLDAVQNQRLKPPTRHGAQELLEVLVEHVESPGHFYIHFSEGKEAQAMEDMMIEMRRCYTCPKRAEHYRLPEQFVRRGQVCCVSPKGMWFYRVVIHQIINSTKVEVYFVDFGDIIVVQRASLKFLKSCYSVLPAQAVPSSLAGVKPSTGSWTAEATASFRKLCSDRTLVGVLNCYTRDVLQLYLCDTHTDNDIYIHTVLLSQGHGTFCSPSDSAALCAQVSPMSLYLGEGMVDLPEVEEEMTCCPKPGEAPEEPMSPTLEIEEEELPALEFIEDSEGMPIALHIESVGSREQCLAATGPTNRNMKPSPETTRAMSSAPPSITC</sequence>
<feature type="domain" description="HTH OST-type" evidence="10">
    <location>
        <begin position="418"/>
        <end position="491"/>
    </location>
</feature>
<dbReference type="Gene3D" id="2.30.30.140">
    <property type="match status" value="1"/>
</dbReference>
<reference evidence="11" key="1">
    <citation type="submission" date="2017-01" db="EMBL/GenBank/DDBJ databases">
        <title>Expansion of two multi-Tudor members and contraction of two mono-Tudor members in fish.</title>
        <authorList>
            <person name="Chen F."/>
            <person name="Luo M."/>
            <person name="Lai F."/>
            <person name="Yi M."/>
            <person name="Yu C."/>
            <person name="Cheng H."/>
            <person name="Zhou R."/>
        </authorList>
    </citation>
    <scope>NUCLEOTIDE SEQUENCE</scope>
</reference>
<keyword evidence="4" id="KW-0217">Developmental protein</keyword>
<evidence type="ECO:0000313" key="11">
    <source>
        <dbReference type="EMBL" id="AUR33453.1"/>
    </source>
</evidence>
<dbReference type="GO" id="GO:0007283">
    <property type="term" value="P:spermatogenesis"/>
    <property type="evidence" value="ECO:0007669"/>
    <property type="project" value="UniProtKB-KW"/>
</dbReference>